<reference evidence="3" key="1">
    <citation type="submission" date="2020-08" db="EMBL/GenBank/DDBJ databases">
        <authorList>
            <person name="Cejkova D."/>
            <person name="Kubasova T."/>
            <person name="Jahodarova E."/>
            <person name="Rychlik I."/>
        </authorList>
    </citation>
    <scope>NUCLEOTIDE SEQUENCE</scope>
    <source>
        <strain evidence="3">An559</strain>
    </source>
</reference>
<dbReference type="GO" id="GO:0046914">
    <property type="term" value="F:transition metal ion binding"/>
    <property type="evidence" value="ECO:0007669"/>
    <property type="project" value="InterPro"/>
</dbReference>
<dbReference type="Pfam" id="PF04023">
    <property type="entry name" value="FeoA"/>
    <property type="match status" value="1"/>
</dbReference>
<evidence type="ECO:0000259" key="2">
    <source>
        <dbReference type="SMART" id="SM00899"/>
    </source>
</evidence>
<dbReference type="Proteomes" id="UP000774750">
    <property type="component" value="Unassembled WGS sequence"/>
</dbReference>
<organism evidence="3 4">
    <name type="scientific">Merdimmobilis hominis</name>
    <dbReference type="NCBI Taxonomy" id="2897707"/>
    <lineage>
        <taxon>Bacteria</taxon>
        <taxon>Bacillati</taxon>
        <taxon>Bacillota</taxon>
        <taxon>Clostridia</taxon>
        <taxon>Eubacteriales</taxon>
        <taxon>Oscillospiraceae</taxon>
        <taxon>Merdimmobilis</taxon>
    </lineage>
</organism>
<feature type="domain" description="Ferrous iron transporter FeoA-like" evidence="2">
    <location>
        <begin position="4"/>
        <end position="76"/>
    </location>
</feature>
<dbReference type="EMBL" id="JACJKY010000005">
    <property type="protein sequence ID" value="MBM6920318.1"/>
    <property type="molecule type" value="Genomic_DNA"/>
</dbReference>
<dbReference type="InterPro" id="IPR007167">
    <property type="entry name" value="Fe-transptr_FeoA-like"/>
</dbReference>
<dbReference type="PANTHER" id="PTHR42954:SF2">
    <property type="entry name" value="FE(2+) TRANSPORT PROTEIN A"/>
    <property type="match status" value="1"/>
</dbReference>
<gene>
    <name evidence="3" type="ORF">H6A12_03995</name>
</gene>
<evidence type="ECO:0000313" key="3">
    <source>
        <dbReference type="EMBL" id="MBM6920318.1"/>
    </source>
</evidence>
<name>A0A938X5G6_9FIRM</name>
<keyword evidence="4" id="KW-1185">Reference proteome</keyword>
<dbReference type="Gene3D" id="2.30.30.90">
    <property type="match status" value="1"/>
</dbReference>
<dbReference type="InterPro" id="IPR008988">
    <property type="entry name" value="Transcriptional_repressor_C"/>
</dbReference>
<dbReference type="InterPro" id="IPR038157">
    <property type="entry name" value="FeoA_core_dom"/>
</dbReference>
<dbReference type="RefSeq" id="WP_204445016.1">
    <property type="nucleotide sequence ID" value="NZ_JACJKY010000005.1"/>
</dbReference>
<keyword evidence="1" id="KW-0408">Iron</keyword>
<proteinExistence type="predicted"/>
<accession>A0A938X5G6</accession>
<dbReference type="SMART" id="SM00899">
    <property type="entry name" value="FeoA"/>
    <property type="match status" value="1"/>
</dbReference>
<dbReference type="PANTHER" id="PTHR42954">
    <property type="entry name" value="FE(2+) TRANSPORT PROTEIN A"/>
    <property type="match status" value="1"/>
</dbReference>
<dbReference type="InterPro" id="IPR052713">
    <property type="entry name" value="FeoA"/>
</dbReference>
<dbReference type="AlphaFoldDB" id="A0A938X5G6"/>
<evidence type="ECO:0000256" key="1">
    <source>
        <dbReference type="ARBA" id="ARBA00023004"/>
    </source>
</evidence>
<comment type="caution">
    <text evidence="3">The sequence shown here is derived from an EMBL/GenBank/DDBJ whole genome shotgun (WGS) entry which is preliminary data.</text>
</comment>
<reference evidence="3" key="2">
    <citation type="journal article" date="2021" name="Sci. Rep.">
        <title>The distribution of antibiotic resistance genes in chicken gut microbiota commensals.</title>
        <authorList>
            <person name="Juricova H."/>
            <person name="Matiasovicova J."/>
            <person name="Kubasova T."/>
            <person name="Cejkova D."/>
            <person name="Rychlik I."/>
        </authorList>
    </citation>
    <scope>NUCLEOTIDE SEQUENCE</scope>
    <source>
        <strain evidence="3">An559</strain>
    </source>
</reference>
<protein>
    <submittedName>
        <fullName evidence="3">Ferrous iron transport protein A</fullName>
    </submittedName>
</protein>
<sequence length="79" mass="8297">MNTIALCDLKPGHHGTICAMPNGGSFSRRLESLGFTKGACVTCLQTAKSGDPSAFWVRDTAVALRKCDAKDIAVSVLNA</sequence>
<evidence type="ECO:0000313" key="4">
    <source>
        <dbReference type="Proteomes" id="UP000774750"/>
    </source>
</evidence>
<dbReference type="SUPFAM" id="SSF50037">
    <property type="entry name" value="C-terminal domain of transcriptional repressors"/>
    <property type="match status" value="1"/>
</dbReference>